<keyword evidence="1" id="KW-0732">Signal</keyword>
<organism evidence="2 3">
    <name type="scientific">Nocardia vinacea</name>
    <dbReference type="NCBI Taxonomy" id="96468"/>
    <lineage>
        <taxon>Bacteria</taxon>
        <taxon>Bacillati</taxon>
        <taxon>Actinomycetota</taxon>
        <taxon>Actinomycetes</taxon>
        <taxon>Mycobacteriales</taxon>
        <taxon>Nocardiaceae</taxon>
        <taxon>Nocardia</taxon>
    </lineage>
</organism>
<feature type="signal peptide" evidence="1">
    <location>
        <begin position="1"/>
        <end position="24"/>
    </location>
</feature>
<name>A0ABZ1Z328_9NOCA</name>
<dbReference type="PROSITE" id="PS51257">
    <property type="entry name" value="PROKAR_LIPOPROTEIN"/>
    <property type="match status" value="1"/>
</dbReference>
<evidence type="ECO:0000256" key="1">
    <source>
        <dbReference type="SAM" id="SignalP"/>
    </source>
</evidence>
<keyword evidence="3" id="KW-1185">Reference proteome</keyword>
<reference evidence="2" key="1">
    <citation type="submission" date="2022-10" db="EMBL/GenBank/DDBJ databases">
        <title>The complete genomes of actinobacterial strains from the NBC collection.</title>
        <authorList>
            <person name="Joergensen T.S."/>
            <person name="Alvarez Arevalo M."/>
            <person name="Sterndorff E.B."/>
            <person name="Faurdal D."/>
            <person name="Vuksanovic O."/>
            <person name="Mourched A.-S."/>
            <person name="Charusanti P."/>
            <person name="Shaw S."/>
            <person name="Blin K."/>
            <person name="Weber T."/>
        </authorList>
    </citation>
    <scope>NUCLEOTIDE SEQUENCE</scope>
    <source>
        <strain evidence="2">NBC_01482</strain>
    </source>
</reference>
<evidence type="ECO:0000313" key="3">
    <source>
        <dbReference type="Proteomes" id="UP001432062"/>
    </source>
</evidence>
<sequence>MNKSYTTVAAAAVALVLGGCGDSATTNAPSSSAATTTRPSIAVSVPPVPSQYNQGRQRVEFDPCVAIDDETVLQTGFDPATRERNDFISDGYSFIGCKFDHKEDVRGQKLAVRSMAIWSTNITLDEFRGREGGGASEIKVGNRVAITYRKSDTCYVAMQSPDGVLNLRTSTNAAFTAERPCDRISEVAEIIESVLGDR</sequence>
<accession>A0ABZ1Z328</accession>
<proteinExistence type="predicted"/>
<feature type="chain" id="PRO_5046174282" evidence="1">
    <location>
        <begin position="25"/>
        <end position="198"/>
    </location>
</feature>
<protein>
    <submittedName>
        <fullName evidence="2">DUF3558 domain-containing protein</fullName>
    </submittedName>
</protein>
<evidence type="ECO:0000313" key="2">
    <source>
        <dbReference type="EMBL" id="WUV49947.1"/>
    </source>
</evidence>
<dbReference type="EMBL" id="CP109441">
    <property type="protein sequence ID" value="WUV49947.1"/>
    <property type="molecule type" value="Genomic_DNA"/>
</dbReference>
<dbReference type="InterPro" id="IPR024520">
    <property type="entry name" value="DUF3558"/>
</dbReference>
<gene>
    <name evidence="2" type="ORF">OG563_18180</name>
</gene>
<dbReference type="RefSeq" id="WP_329414661.1">
    <property type="nucleotide sequence ID" value="NZ_CP109441.1"/>
</dbReference>
<dbReference type="Pfam" id="PF12079">
    <property type="entry name" value="DUF3558"/>
    <property type="match status" value="1"/>
</dbReference>
<dbReference type="Proteomes" id="UP001432062">
    <property type="component" value="Chromosome"/>
</dbReference>